<evidence type="ECO:0000259" key="4">
    <source>
        <dbReference type="PROSITE" id="PS51123"/>
    </source>
</evidence>
<dbReference type="InterPro" id="IPR006665">
    <property type="entry name" value="OmpA-like"/>
</dbReference>
<gene>
    <name evidence="5" type="ORF">JAN5088_02122</name>
</gene>
<dbReference type="PANTHER" id="PTHR30329:SF19">
    <property type="entry name" value="OUTER MEMBRANE PROTEIN, OMPA FAMILY"/>
    <property type="match status" value="1"/>
</dbReference>
<keyword evidence="3" id="KW-0812">Transmembrane</keyword>
<dbReference type="PROSITE" id="PS51123">
    <property type="entry name" value="OMPA_2"/>
    <property type="match status" value="1"/>
</dbReference>
<evidence type="ECO:0000256" key="1">
    <source>
        <dbReference type="PROSITE-ProRule" id="PRU00473"/>
    </source>
</evidence>
<dbReference type="PANTHER" id="PTHR30329">
    <property type="entry name" value="STATOR ELEMENT OF FLAGELLAR MOTOR COMPLEX"/>
    <property type="match status" value="1"/>
</dbReference>
<dbReference type="Pfam" id="PF00691">
    <property type="entry name" value="OmpA"/>
    <property type="match status" value="1"/>
</dbReference>
<dbReference type="Gene3D" id="1.25.40.590">
    <property type="entry name" value="Type IV / VI secretion system, DotU"/>
    <property type="match status" value="1"/>
</dbReference>
<keyword evidence="6" id="KW-1185">Reference proteome</keyword>
<feature type="region of interest" description="Disordered" evidence="2">
    <location>
        <begin position="304"/>
        <end position="347"/>
    </location>
</feature>
<dbReference type="InterPro" id="IPR036737">
    <property type="entry name" value="OmpA-like_sf"/>
</dbReference>
<evidence type="ECO:0000256" key="2">
    <source>
        <dbReference type="SAM" id="MobiDB-lite"/>
    </source>
</evidence>
<dbReference type="InterPro" id="IPR038522">
    <property type="entry name" value="T4/T6SS_DotU_sf"/>
</dbReference>
<sequence>MQAGVAPQDIDLAKYALSATADDIVQNLPGTDRGAWIQYGMAARFFNDRSSGVNFFRRLEDAMRAPGQRYDVLELMLICLQLGFEGQYRTSAGGSVELQRGRAALYETLRRVVTRPGDDISVAWEAVPLGDRRRYGGLPVWVVMAIALGMVVAPFLTLSTLLNRQEAEVQAGVLGLHRNLPAVTIERSAPVVEYQAPEATQIERIRATLAPQIAAGAVDVGALNDFIYVRLGKVLRFGSGSDQLEGDFAPLAARILEAVNAETGEVRVVGHTDSVSASLRGQFKTNEALSVARATMVRDMLAEGIDDPARPKAEGAGTTDPIADDATAAGRGPNRRVETLMAKEAGQ</sequence>
<dbReference type="NCBIfam" id="NF038228">
    <property type="entry name" value="IcmH_DotU_IVB"/>
    <property type="match status" value="1"/>
</dbReference>
<protein>
    <submittedName>
        <fullName evidence="5">Outer membrane protein OmpAb</fullName>
    </submittedName>
</protein>
<keyword evidence="1 3" id="KW-0472">Membrane</keyword>
<proteinExistence type="predicted"/>
<accession>A0A0M6XQC1</accession>
<evidence type="ECO:0000313" key="6">
    <source>
        <dbReference type="Proteomes" id="UP000048908"/>
    </source>
</evidence>
<dbReference type="EMBL" id="CXPG01000020">
    <property type="protein sequence ID" value="CTQ33340.1"/>
    <property type="molecule type" value="Genomic_DNA"/>
</dbReference>
<dbReference type="InterPro" id="IPR017732">
    <property type="entry name" value="T4/T6SS_DotU"/>
</dbReference>
<evidence type="ECO:0000313" key="5">
    <source>
        <dbReference type="EMBL" id="CTQ33340.1"/>
    </source>
</evidence>
<dbReference type="STRING" id="282197.SAMN04488517_102170"/>
<dbReference type="Proteomes" id="UP000048908">
    <property type="component" value="Unassembled WGS sequence"/>
</dbReference>
<dbReference type="AlphaFoldDB" id="A0A0M6XQC1"/>
<evidence type="ECO:0000256" key="3">
    <source>
        <dbReference type="SAM" id="Phobius"/>
    </source>
</evidence>
<reference evidence="5 6" key="1">
    <citation type="submission" date="2015-07" db="EMBL/GenBank/DDBJ databases">
        <authorList>
            <person name="Noorani M."/>
        </authorList>
    </citation>
    <scope>NUCLEOTIDE SEQUENCE [LARGE SCALE GENOMIC DNA]</scope>
    <source>
        <strain evidence="5 6">CECT 5088</strain>
    </source>
</reference>
<dbReference type="NCBIfam" id="TIGR03349">
    <property type="entry name" value="IV_VI_DotU"/>
    <property type="match status" value="1"/>
</dbReference>
<keyword evidence="3" id="KW-1133">Transmembrane helix</keyword>
<feature type="domain" description="OmpA-like" evidence="4">
    <location>
        <begin position="224"/>
        <end position="345"/>
    </location>
</feature>
<feature type="compositionally biased region" description="Low complexity" evidence="2">
    <location>
        <begin position="315"/>
        <end position="330"/>
    </location>
</feature>
<dbReference type="Pfam" id="PF09850">
    <property type="entry name" value="DotU"/>
    <property type="match status" value="1"/>
</dbReference>
<name>A0A0M6XQC1_9RHOB</name>
<dbReference type="InterPro" id="IPR050330">
    <property type="entry name" value="Bact_OuterMem_StrucFunc"/>
</dbReference>
<organism evidence="5 6">
    <name type="scientific">Jannaschia rubra</name>
    <dbReference type="NCBI Taxonomy" id="282197"/>
    <lineage>
        <taxon>Bacteria</taxon>
        <taxon>Pseudomonadati</taxon>
        <taxon>Pseudomonadota</taxon>
        <taxon>Alphaproteobacteria</taxon>
        <taxon>Rhodobacterales</taxon>
        <taxon>Roseobacteraceae</taxon>
        <taxon>Jannaschia</taxon>
    </lineage>
</organism>
<dbReference type="CDD" id="cd07185">
    <property type="entry name" value="OmpA_C-like"/>
    <property type="match status" value="1"/>
</dbReference>
<feature type="transmembrane region" description="Helical" evidence="3">
    <location>
        <begin position="138"/>
        <end position="156"/>
    </location>
</feature>
<dbReference type="SUPFAM" id="SSF103088">
    <property type="entry name" value="OmpA-like"/>
    <property type="match status" value="1"/>
</dbReference>
<dbReference type="GO" id="GO:0016020">
    <property type="term" value="C:membrane"/>
    <property type="evidence" value="ECO:0007669"/>
    <property type="project" value="UniProtKB-UniRule"/>
</dbReference>
<dbReference type="Gene3D" id="3.30.1330.60">
    <property type="entry name" value="OmpA-like domain"/>
    <property type="match status" value="1"/>
</dbReference>